<proteinExistence type="predicted"/>
<dbReference type="InterPro" id="IPR036890">
    <property type="entry name" value="HATPase_C_sf"/>
</dbReference>
<evidence type="ECO:0000313" key="4">
    <source>
        <dbReference type="Proteomes" id="UP001500151"/>
    </source>
</evidence>
<keyword evidence="1" id="KW-0723">Serine/threonine-protein kinase</keyword>
<feature type="domain" description="Histidine kinase/HSP90-like ATPase" evidence="2">
    <location>
        <begin position="14"/>
        <end position="104"/>
    </location>
</feature>
<dbReference type="GO" id="GO:0005524">
    <property type="term" value="F:ATP binding"/>
    <property type="evidence" value="ECO:0007669"/>
    <property type="project" value="UniProtKB-KW"/>
</dbReference>
<protein>
    <submittedName>
        <fullName evidence="3">ATP-binding protein</fullName>
    </submittedName>
</protein>
<name>A0ABN3QBQ6_9ACTN</name>
<keyword evidence="3" id="KW-0547">Nucleotide-binding</keyword>
<dbReference type="EMBL" id="BAAASJ010000005">
    <property type="protein sequence ID" value="GAA2622149.1"/>
    <property type="molecule type" value="Genomic_DNA"/>
</dbReference>
<sequence length="146" mass="15318">MPEYTLFCPSLDTTPRVARDFVASVLRSQQLGDLVDDAALCTSELVTNACVHAKGVDAVLRLAVGEPLAAVRVTVYDGDVQPPVLREGRHGESGRGMWLVDALTEGRWGTEPDAAHCVGPPPGGKGVWFELGAPGPSGLGREGIEG</sequence>
<keyword evidence="1" id="KW-0418">Kinase</keyword>
<evidence type="ECO:0000259" key="2">
    <source>
        <dbReference type="Pfam" id="PF13581"/>
    </source>
</evidence>
<dbReference type="Gene3D" id="3.30.565.10">
    <property type="entry name" value="Histidine kinase-like ATPase, C-terminal domain"/>
    <property type="match status" value="1"/>
</dbReference>
<gene>
    <name evidence="3" type="ORF">GCM10010307_06480</name>
</gene>
<dbReference type="Pfam" id="PF13581">
    <property type="entry name" value="HATPase_c_2"/>
    <property type="match status" value="1"/>
</dbReference>
<dbReference type="RefSeq" id="WP_344387333.1">
    <property type="nucleotide sequence ID" value="NZ_BAAASJ010000005.1"/>
</dbReference>
<organism evidence="3 4">
    <name type="scientific">Streptomyces vastus</name>
    <dbReference type="NCBI Taxonomy" id="285451"/>
    <lineage>
        <taxon>Bacteria</taxon>
        <taxon>Bacillati</taxon>
        <taxon>Actinomycetota</taxon>
        <taxon>Actinomycetes</taxon>
        <taxon>Kitasatosporales</taxon>
        <taxon>Streptomycetaceae</taxon>
        <taxon>Streptomyces</taxon>
    </lineage>
</organism>
<dbReference type="PANTHER" id="PTHR35526:SF3">
    <property type="entry name" value="ANTI-SIGMA-F FACTOR RSBW"/>
    <property type="match status" value="1"/>
</dbReference>
<dbReference type="PANTHER" id="PTHR35526">
    <property type="entry name" value="ANTI-SIGMA-F FACTOR RSBW-RELATED"/>
    <property type="match status" value="1"/>
</dbReference>
<dbReference type="Proteomes" id="UP001500151">
    <property type="component" value="Unassembled WGS sequence"/>
</dbReference>
<keyword evidence="4" id="KW-1185">Reference proteome</keyword>
<evidence type="ECO:0000313" key="3">
    <source>
        <dbReference type="EMBL" id="GAA2622149.1"/>
    </source>
</evidence>
<dbReference type="InterPro" id="IPR003594">
    <property type="entry name" value="HATPase_dom"/>
</dbReference>
<dbReference type="InterPro" id="IPR050267">
    <property type="entry name" value="Anti-sigma-factor_SerPK"/>
</dbReference>
<keyword evidence="3" id="KW-0067">ATP-binding</keyword>
<accession>A0ABN3QBQ6</accession>
<evidence type="ECO:0000256" key="1">
    <source>
        <dbReference type="ARBA" id="ARBA00022527"/>
    </source>
</evidence>
<dbReference type="CDD" id="cd16936">
    <property type="entry name" value="HATPase_RsbW-like"/>
    <property type="match status" value="1"/>
</dbReference>
<reference evidence="3 4" key="1">
    <citation type="journal article" date="2019" name="Int. J. Syst. Evol. Microbiol.">
        <title>The Global Catalogue of Microorganisms (GCM) 10K type strain sequencing project: providing services to taxonomists for standard genome sequencing and annotation.</title>
        <authorList>
            <consortium name="The Broad Institute Genomics Platform"/>
            <consortium name="The Broad Institute Genome Sequencing Center for Infectious Disease"/>
            <person name="Wu L."/>
            <person name="Ma J."/>
        </authorList>
    </citation>
    <scope>NUCLEOTIDE SEQUENCE [LARGE SCALE GENOMIC DNA]</scope>
    <source>
        <strain evidence="3 4">JCM 4524</strain>
    </source>
</reference>
<keyword evidence="1" id="KW-0808">Transferase</keyword>
<comment type="caution">
    <text evidence="3">The sequence shown here is derived from an EMBL/GenBank/DDBJ whole genome shotgun (WGS) entry which is preliminary data.</text>
</comment>